<reference evidence="2" key="1">
    <citation type="submission" date="2021-02" db="EMBL/GenBank/DDBJ databases">
        <authorList>
            <person name="Dougan E. K."/>
            <person name="Rhodes N."/>
            <person name="Thang M."/>
            <person name="Chan C."/>
        </authorList>
    </citation>
    <scope>NUCLEOTIDE SEQUENCE</scope>
</reference>
<dbReference type="PANTHER" id="PTHR13225:SF3">
    <property type="entry name" value="UPF0489 PROTEIN C5ORF22"/>
    <property type="match status" value="1"/>
</dbReference>
<accession>A0A812YKI7</accession>
<comment type="caution">
    <text evidence="2">The sequence shown here is derived from an EMBL/GenBank/DDBJ whole genome shotgun (WGS) entry which is preliminary data.</text>
</comment>
<gene>
    <name evidence="2" type="ORF">SNEC2469_LOCUS22893</name>
</gene>
<evidence type="ECO:0000313" key="3">
    <source>
        <dbReference type="Proteomes" id="UP000601435"/>
    </source>
</evidence>
<dbReference type="Proteomes" id="UP000601435">
    <property type="component" value="Unassembled WGS sequence"/>
</dbReference>
<comment type="similarity">
    <text evidence="1">Belongs to the UPF0489 family.</text>
</comment>
<sequence>MILRSLRLESHSKPEAGWAMSNASAGSSCSRAPEAEAKRRKGPLPVFVCEYHDEALRFLHFCIRRRKIPFGDLAMVHLDAHPDLSASTQLDADRIYDSPLEVYAALREEDGGIAQWILPAVYGGHLSSVWWVRPPGSQQISDGTYRNSDAEPNRTCSLVRGLRASKAEG</sequence>
<keyword evidence="3" id="KW-1185">Reference proteome</keyword>
<dbReference type="AlphaFoldDB" id="A0A812YKI7"/>
<dbReference type="InterPro" id="IPR024131">
    <property type="entry name" value="UPF0489"/>
</dbReference>
<dbReference type="PROSITE" id="PS51257">
    <property type="entry name" value="PROKAR_LIPOPROTEIN"/>
    <property type="match status" value="1"/>
</dbReference>
<proteinExistence type="inferred from homology"/>
<dbReference type="EMBL" id="CAJNJA010042175">
    <property type="protein sequence ID" value="CAE7781279.1"/>
    <property type="molecule type" value="Genomic_DNA"/>
</dbReference>
<protein>
    <submittedName>
        <fullName evidence="2">Uncharacterized protein</fullName>
    </submittedName>
</protein>
<dbReference type="OrthoDB" id="407921at2759"/>
<dbReference type="Pfam" id="PF12640">
    <property type="entry name" value="UPF0489"/>
    <property type="match status" value="1"/>
</dbReference>
<dbReference type="PANTHER" id="PTHR13225">
    <property type="entry name" value="MISEXPRESSION SUPPRESSOR OF RAS 6"/>
    <property type="match status" value="1"/>
</dbReference>
<name>A0A812YKI7_9DINO</name>
<organism evidence="2 3">
    <name type="scientific">Symbiodinium necroappetens</name>
    <dbReference type="NCBI Taxonomy" id="1628268"/>
    <lineage>
        <taxon>Eukaryota</taxon>
        <taxon>Sar</taxon>
        <taxon>Alveolata</taxon>
        <taxon>Dinophyceae</taxon>
        <taxon>Suessiales</taxon>
        <taxon>Symbiodiniaceae</taxon>
        <taxon>Symbiodinium</taxon>
    </lineage>
</organism>
<evidence type="ECO:0000256" key="1">
    <source>
        <dbReference type="ARBA" id="ARBA00007099"/>
    </source>
</evidence>
<evidence type="ECO:0000313" key="2">
    <source>
        <dbReference type="EMBL" id="CAE7781279.1"/>
    </source>
</evidence>